<dbReference type="InterPro" id="IPR050426">
    <property type="entry name" value="Glycosyltransferase_28"/>
</dbReference>
<evidence type="ECO:0000259" key="3">
    <source>
        <dbReference type="Pfam" id="PF06722"/>
    </source>
</evidence>
<dbReference type="NCBIfam" id="NF033129">
    <property type="entry name" value="macro_glyco_Mgt"/>
    <property type="match status" value="1"/>
</dbReference>
<dbReference type="Pfam" id="PF06722">
    <property type="entry name" value="EryCIII-like_C"/>
    <property type="match status" value="1"/>
</dbReference>
<dbReference type="Proteomes" id="UP000048965">
    <property type="component" value="Unassembled WGS sequence"/>
</dbReference>
<evidence type="ECO:0000313" key="4">
    <source>
        <dbReference type="EMBL" id="GAO06046.1"/>
    </source>
</evidence>
<dbReference type="PANTHER" id="PTHR48050:SF13">
    <property type="entry name" value="STEROL 3-BETA-GLUCOSYLTRANSFERASE UGT80A2"/>
    <property type="match status" value="1"/>
</dbReference>
<reference evidence="5" key="1">
    <citation type="submission" date="2014-09" db="EMBL/GenBank/DDBJ databases">
        <title>Whole genome shotgun sequence of Streptomyces sp. NBRC 110027.</title>
        <authorList>
            <person name="Komaki H."/>
            <person name="Ichikawa N."/>
            <person name="Katano-Makiyama Y."/>
            <person name="Hosoyama A."/>
            <person name="Hashimoto M."/>
            <person name="Uohara A."/>
            <person name="Kitahashi Y."/>
            <person name="Ohji S."/>
            <person name="Kimura A."/>
            <person name="Yamazoe A."/>
            <person name="Igarashi Y."/>
            <person name="Fujita N."/>
        </authorList>
    </citation>
    <scope>NUCLEOTIDE SEQUENCE [LARGE SCALE GENOMIC DNA]</scope>
    <source>
        <strain evidence="5">NBRC 110027</strain>
    </source>
</reference>
<accession>A0A0P4R120</accession>
<dbReference type="GO" id="GO:0008194">
    <property type="term" value="F:UDP-glycosyltransferase activity"/>
    <property type="evidence" value="ECO:0007669"/>
    <property type="project" value="InterPro"/>
</dbReference>
<sequence length="415" mass="45364">MHETYRLAYLEGMTTPEHPKRAHIAMFSIAAHGHVNPSLEVIRELVARGHRVTYAIPHLFAEKVAETGAEPVLYRTTLPSPDDDPSAWGTTLLDNVEPFLNDAIQVLPQLIDAYRGDEPDLVLHDITSYPARVLAHRWGVPAVSLSPNLVAWEGYEEEVAEPMWAEPRATERGRAYYEKFSNWLTENGITQHPDPFVGRPGRSIVLIPKALQPHADRVDEKVHSFVGACQGERAAQGGWERPGGAERVLLVSLGSSFTKQAGFYRECVKAFGDLPGWHVVLQVGKHVTAEELGEIPGNIEVRQWVPQLAILRKADAFITHAGAGGSQEGLATATPMVAVPQAVDQFGNADMLQGLGVARHVPMDEADADTLRAAVLALVEDPEVARRLAAVQREMADEGGTQRAADLIEAELPVE</sequence>
<dbReference type="InterPro" id="IPR002213">
    <property type="entry name" value="UDP_glucos_trans"/>
</dbReference>
<dbReference type="GO" id="GO:0017000">
    <property type="term" value="P:antibiotic biosynthetic process"/>
    <property type="evidence" value="ECO:0007669"/>
    <property type="project" value="UniProtKB-ARBA"/>
</dbReference>
<evidence type="ECO:0000313" key="5">
    <source>
        <dbReference type="Proteomes" id="UP000048965"/>
    </source>
</evidence>
<keyword evidence="2 4" id="KW-0808">Transferase</keyword>
<comment type="caution">
    <text evidence="4">The sequence shown here is derived from an EMBL/GenBank/DDBJ whole genome shotgun (WGS) entry which is preliminary data.</text>
</comment>
<dbReference type="NCBIfam" id="TIGR01426">
    <property type="entry name" value="MGT"/>
    <property type="match status" value="1"/>
</dbReference>
<dbReference type="InterPro" id="IPR035595">
    <property type="entry name" value="UDP_glycos_trans_CS"/>
</dbReference>
<dbReference type="AlphaFoldDB" id="A0A0P4R120"/>
<feature type="domain" description="Erythromycin biosynthesis protein CIII-like C-terminal" evidence="3">
    <location>
        <begin position="288"/>
        <end position="398"/>
    </location>
</feature>
<dbReference type="CDD" id="cd03784">
    <property type="entry name" value="GT1_Gtf-like"/>
    <property type="match status" value="1"/>
</dbReference>
<gene>
    <name evidence="4" type="ORF">TPA0598_01_04170</name>
</gene>
<dbReference type="InterPro" id="IPR010610">
    <property type="entry name" value="EryCIII-like_C"/>
</dbReference>
<dbReference type="Gene3D" id="3.40.50.2000">
    <property type="entry name" value="Glycogen Phosphorylase B"/>
    <property type="match status" value="2"/>
</dbReference>
<dbReference type="PANTHER" id="PTHR48050">
    <property type="entry name" value="STEROL 3-BETA-GLUCOSYLTRANSFERASE"/>
    <property type="match status" value="1"/>
</dbReference>
<comment type="similarity">
    <text evidence="1">Belongs to the UDP-glycosyltransferase family.</text>
</comment>
<name>A0A0P4R120_9ACTN</name>
<reference evidence="4 5" key="2">
    <citation type="journal article" date="2015" name="Stand. Genomic Sci.">
        <title>Draft genome sequence of marine-derived Streptomyces sp. TP-A0598, a producer of anti-MRSA antibiotic lydicamycins.</title>
        <authorList>
            <person name="Komaki H."/>
            <person name="Ichikawa N."/>
            <person name="Hosoyama A."/>
            <person name="Fujita N."/>
            <person name="Igarashi Y."/>
        </authorList>
    </citation>
    <scope>NUCLEOTIDE SEQUENCE [LARGE SCALE GENOMIC DNA]</scope>
    <source>
        <strain evidence="4 5">NBRC 110027</strain>
    </source>
</reference>
<dbReference type="InterPro" id="IPR006326">
    <property type="entry name" value="UDPGT_MGT-like"/>
</dbReference>
<dbReference type="EMBL" id="BBNO01000001">
    <property type="protein sequence ID" value="GAO06046.1"/>
    <property type="molecule type" value="Genomic_DNA"/>
</dbReference>
<organism evidence="4 5">
    <name type="scientific">Streptomyces lydicamycinicus</name>
    <dbReference type="NCBI Taxonomy" id="1546107"/>
    <lineage>
        <taxon>Bacteria</taxon>
        <taxon>Bacillati</taxon>
        <taxon>Actinomycetota</taxon>
        <taxon>Actinomycetes</taxon>
        <taxon>Kitasatosporales</taxon>
        <taxon>Streptomycetaceae</taxon>
        <taxon>Streptomyces</taxon>
    </lineage>
</organism>
<evidence type="ECO:0000256" key="2">
    <source>
        <dbReference type="ARBA" id="ARBA00022679"/>
    </source>
</evidence>
<keyword evidence="5" id="KW-1185">Reference proteome</keyword>
<dbReference type="FunFam" id="3.40.50.2000:FF:000072">
    <property type="entry name" value="Glycosyl transferase"/>
    <property type="match status" value="1"/>
</dbReference>
<dbReference type="PROSITE" id="PS00375">
    <property type="entry name" value="UDPGT"/>
    <property type="match status" value="1"/>
</dbReference>
<protein>
    <submittedName>
        <fullName evidence="4">Macrolide glycosyltransferase</fullName>
    </submittedName>
</protein>
<proteinExistence type="inferred from homology"/>
<dbReference type="SUPFAM" id="SSF53756">
    <property type="entry name" value="UDP-Glycosyltransferase/glycogen phosphorylase"/>
    <property type="match status" value="1"/>
</dbReference>
<dbReference type="GO" id="GO:0016758">
    <property type="term" value="F:hexosyltransferase activity"/>
    <property type="evidence" value="ECO:0007669"/>
    <property type="project" value="InterPro"/>
</dbReference>
<evidence type="ECO:0000256" key="1">
    <source>
        <dbReference type="ARBA" id="ARBA00009995"/>
    </source>
</evidence>